<evidence type="ECO:0000313" key="1">
    <source>
        <dbReference type="EMBL" id="ASQ47180.1"/>
    </source>
</evidence>
<gene>
    <name evidence="1" type="ORF">clem_13235</name>
</gene>
<sequence>MFDYIARFGANIRHFTKAGFESVSALWANEGTANITIPLVETALADFLPAIMAFEINETLQEMLNDYQEEISEAYIESAAIGVAAASINVMFISYILRNVMRGGIRLSALLMAIPYLVKQGLLDEDSSSEPVESGSIRTKYLINMMRADIRLSELPFSESFEDESMRIKYLLGEHFIEEILIAFFPEAHLLHTLLNLSSSYALVESALDGQAVRRLNRLKINSLPLLVAGARFSMDLALQNSTNPYLSLLIDNIVFVGLFTIIANMRLDSVNLEHEGYSLNPSSMVARLKPVKITQLLLKQASRKVSPQQLQEIAMQLTKHAEQPLLVAKLMGLPKMMLSPEKFFNDSVIRDLLEALPCQTRVQLMKKYSPEQIKLFLNYFEITITKTRPEYTPTLYNFFLKPWAERFQNKLAEISRAKDGSVTRGLIRRRDRDEPRRLYSLFREIDESLQLPGETHRNSLTQ</sequence>
<name>A0A222P5P6_9GAMM</name>
<protein>
    <submittedName>
        <fullName evidence="1">Uncharacterized protein</fullName>
    </submittedName>
</protein>
<proteinExistence type="predicted"/>
<dbReference type="AlphaFoldDB" id="A0A222P5P6"/>
<dbReference type="Proteomes" id="UP000201728">
    <property type="component" value="Chromosome"/>
</dbReference>
<dbReference type="RefSeq" id="WP_094091946.1">
    <property type="nucleotide sequence ID" value="NZ_CP016397.1"/>
</dbReference>
<organism evidence="1 2">
    <name type="scientific">Legionella clemsonensis</name>
    <dbReference type="NCBI Taxonomy" id="1867846"/>
    <lineage>
        <taxon>Bacteria</taxon>
        <taxon>Pseudomonadati</taxon>
        <taxon>Pseudomonadota</taxon>
        <taxon>Gammaproteobacteria</taxon>
        <taxon>Legionellales</taxon>
        <taxon>Legionellaceae</taxon>
        <taxon>Legionella</taxon>
    </lineage>
</organism>
<evidence type="ECO:0000313" key="2">
    <source>
        <dbReference type="Proteomes" id="UP000201728"/>
    </source>
</evidence>
<dbReference type="OrthoDB" id="5638454at2"/>
<reference evidence="2" key="1">
    <citation type="submission" date="2016-07" db="EMBL/GenBank/DDBJ databases">
        <authorList>
            <person name="Florea S."/>
            <person name="Webb J.S."/>
            <person name="Jaromczyk J."/>
            <person name="Schardl C.L."/>
        </authorList>
    </citation>
    <scope>NUCLEOTIDE SEQUENCE [LARGE SCALE GENOMIC DNA]</scope>
    <source>
        <strain evidence="2">CDC-D5610</strain>
    </source>
</reference>
<accession>A0A222P5P6</accession>
<dbReference type="KEGG" id="lcd:clem_13235"/>
<keyword evidence="2" id="KW-1185">Reference proteome</keyword>
<dbReference type="EMBL" id="CP016397">
    <property type="protein sequence ID" value="ASQ47180.1"/>
    <property type="molecule type" value="Genomic_DNA"/>
</dbReference>